<organism evidence="5 6">
    <name type="scientific">Cyanobacterium stanieri LEGE 03274</name>
    <dbReference type="NCBI Taxonomy" id="1828756"/>
    <lineage>
        <taxon>Bacteria</taxon>
        <taxon>Bacillati</taxon>
        <taxon>Cyanobacteriota</taxon>
        <taxon>Cyanophyceae</taxon>
        <taxon>Oscillatoriophycideae</taxon>
        <taxon>Chroococcales</taxon>
        <taxon>Geminocystaceae</taxon>
        <taxon>Cyanobacterium</taxon>
    </lineage>
</organism>
<proteinExistence type="predicted"/>
<evidence type="ECO:0000256" key="3">
    <source>
        <dbReference type="PROSITE-ProRule" id="PRU00169"/>
    </source>
</evidence>
<dbReference type="InterPro" id="IPR001789">
    <property type="entry name" value="Sig_transdc_resp-reg_receiver"/>
</dbReference>
<dbReference type="SUPFAM" id="SSF52172">
    <property type="entry name" value="CheY-like"/>
    <property type="match status" value="1"/>
</dbReference>
<reference evidence="5 6" key="1">
    <citation type="submission" date="2020-10" db="EMBL/GenBank/DDBJ databases">
        <authorList>
            <person name="Castelo-Branco R."/>
            <person name="Eusebio N."/>
            <person name="Adriana R."/>
            <person name="Vieira A."/>
            <person name="Brugerolle De Fraissinette N."/>
            <person name="Rezende De Castro R."/>
            <person name="Schneider M.P."/>
            <person name="Vasconcelos V."/>
            <person name="Leao P.N."/>
        </authorList>
    </citation>
    <scope>NUCLEOTIDE SEQUENCE [LARGE SCALE GENOMIC DNA]</scope>
    <source>
        <strain evidence="5 6">LEGE 03274</strain>
    </source>
</reference>
<sequence length="120" mass="13146">MTSILLVDDLKSELDLLNEYLTSAGYQVTTASDGKEALSMVVETKPDAIVTDWMMPNMGGLDLCRQLKKNPDTAKIPVVACTAKNAKVDRMWAEKQGVKAYVVKPCTKEEIIDAVKNALV</sequence>
<dbReference type="InterPro" id="IPR050595">
    <property type="entry name" value="Bact_response_regulator"/>
</dbReference>
<dbReference type="PANTHER" id="PTHR44591">
    <property type="entry name" value="STRESS RESPONSE REGULATOR PROTEIN 1"/>
    <property type="match status" value="1"/>
</dbReference>
<protein>
    <submittedName>
        <fullName evidence="5">Response regulator</fullName>
    </submittedName>
</protein>
<feature type="domain" description="Response regulatory" evidence="4">
    <location>
        <begin position="3"/>
        <end position="119"/>
    </location>
</feature>
<keyword evidence="6" id="KW-1185">Reference proteome</keyword>
<name>A0ABR9V367_9CHRO</name>
<evidence type="ECO:0000256" key="2">
    <source>
        <dbReference type="ARBA" id="ARBA00023012"/>
    </source>
</evidence>
<dbReference type="PANTHER" id="PTHR44591:SF14">
    <property type="entry name" value="PROTEIN PILG"/>
    <property type="match status" value="1"/>
</dbReference>
<gene>
    <name evidence="5" type="ORF">IQ215_06455</name>
</gene>
<dbReference type="PROSITE" id="PS50110">
    <property type="entry name" value="RESPONSE_REGULATORY"/>
    <property type="match status" value="1"/>
</dbReference>
<dbReference type="SMART" id="SM00448">
    <property type="entry name" value="REC"/>
    <property type="match status" value="1"/>
</dbReference>
<dbReference type="Proteomes" id="UP000654604">
    <property type="component" value="Unassembled WGS sequence"/>
</dbReference>
<evidence type="ECO:0000313" key="5">
    <source>
        <dbReference type="EMBL" id="MBE9222335.1"/>
    </source>
</evidence>
<dbReference type="Gene3D" id="3.40.50.2300">
    <property type="match status" value="1"/>
</dbReference>
<dbReference type="EMBL" id="JADEWC010000010">
    <property type="protein sequence ID" value="MBE9222335.1"/>
    <property type="molecule type" value="Genomic_DNA"/>
</dbReference>
<keyword evidence="2" id="KW-0902">Two-component regulatory system</keyword>
<evidence type="ECO:0000313" key="6">
    <source>
        <dbReference type="Proteomes" id="UP000654604"/>
    </source>
</evidence>
<dbReference type="InterPro" id="IPR011006">
    <property type="entry name" value="CheY-like_superfamily"/>
</dbReference>
<feature type="modified residue" description="4-aspartylphosphate" evidence="3">
    <location>
        <position position="52"/>
    </location>
</feature>
<dbReference type="Pfam" id="PF00072">
    <property type="entry name" value="Response_reg"/>
    <property type="match status" value="1"/>
</dbReference>
<evidence type="ECO:0000256" key="1">
    <source>
        <dbReference type="ARBA" id="ARBA00022553"/>
    </source>
</evidence>
<comment type="caution">
    <text evidence="5">The sequence shown here is derived from an EMBL/GenBank/DDBJ whole genome shotgun (WGS) entry which is preliminary data.</text>
</comment>
<accession>A0ABR9V367</accession>
<keyword evidence="1 3" id="KW-0597">Phosphoprotein</keyword>
<dbReference type="RefSeq" id="WP_193800490.1">
    <property type="nucleotide sequence ID" value="NZ_JADEWC010000010.1"/>
</dbReference>
<evidence type="ECO:0000259" key="4">
    <source>
        <dbReference type="PROSITE" id="PS50110"/>
    </source>
</evidence>